<comment type="caution">
    <text evidence="1">The sequence shown here is derived from an EMBL/GenBank/DDBJ whole genome shotgun (WGS) entry which is preliminary data.</text>
</comment>
<accession>A0A0F9I9J4</accession>
<proteinExistence type="predicted"/>
<gene>
    <name evidence="1" type="ORF">LCGC14_1904180</name>
</gene>
<name>A0A0F9I9J4_9ZZZZ</name>
<protein>
    <submittedName>
        <fullName evidence="1">Uncharacterized protein</fullName>
    </submittedName>
</protein>
<reference evidence="1" key="1">
    <citation type="journal article" date="2015" name="Nature">
        <title>Complex archaea that bridge the gap between prokaryotes and eukaryotes.</title>
        <authorList>
            <person name="Spang A."/>
            <person name="Saw J.H."/>
            <person name="Jorgensen S.L."/>
            <person name="Zaremba-Niedzwiedzka K."/>
            <person name="Martijn J."/>
            <person name="Lind A.E."/>
            <person name="van Eijk R."/>
            <person name="Schleper C."/>
            <person name="Guy L."/>
            <person name="Ettema T.J."/>
        </authorList>
    </citation>
    <scope>NUCLEOTIDE SEQUENCE</scope>
</reference>
<organism evidence="1">
    <name type="scientific">marine sediment metagenome</name>
    <dbReference type="NCBI Taxonomy" id="412755"/>
    <lineage>
        <taxon>unclassified sequences</taxon>
        <taxon>metagenomes</taxon>
        <taxon>ecological metagenomes</taxon>
    </lineage>
</organism>
<evidence type="ECO:0000313" key="1">
    <source>
        <dbReference type="EMBL" id="KKL90485.1"/>
    </source>
</evidence>
<dbReference type="AlphaFoldDB" id="A0A0F9I9J4"/>
<sequence length="142" mass="16327">MVKNPTPNDIRARVLKERGIVSFKPTKHRRRQLRPAPVRTIDPRLKTPLMRYLELVHGEPIESLLLSGSLSVVAKKLDNEVDTSTLSKWIKKLHLRYSEDNLPQCNGCKSYGPACDNGICYVLIELELYSLLPIKRKEMMDE</sequence>
<dbReference type="EMBL" id="LAZR01019993">
    <property type="protein sequence ID" value="KKL90485.1"/>
    <property type="molecule type" value="Genomic_DNA"/>
</dbReference>